<sequence>MAGQVGAGQHRAVIGGLWDEMGHLQLDFMRARGLQPSDCLLDLGCGSLRGGVHFVRYLDPGNYYGLDHNQSLLDAGYDTELAAAGLQDRLPRANLFCNADFSLPVEDGFFSAGIAQSVFSHLSFNSIRRCLETVAPKFRVGAILFATYFELPANQSASDDISHDPGGVVTHGHMDPYHYRPDDLSQAAVGAPWRVRNIGQWGHPRAQSMMAFERF</sequence>
<name>A0A4Z1RFD9_9GAMM</name>
<dbReference type="InterPro" id="IPR029063">
    <property type="entry name" value="SAM-dependent_MTases_sf"/>
</dbReference>
<proteinExistence type="predicted"/>
<evidence type="ECO:0000313" key="1">
    <source>
        <dbReference type="EMBL" id="TKS52799.1"/>
    </source>
</evidence>
<reference evidence="1 2" key="1">
    <citation type="submission" date="2019-01" db="EMBL/GenBank/DDBJ databases">
        <authorList>
            <person name="Zhang S."/>
        </authorList>
    </citation>
    <scope>NUCLEOTIDE SEQUENCE [LARGE SCALE GENOMIC DNA]</scope>
    <source>
        <strain evidence="1 2">1626</strain>
    </source>
</reference>
<gene>
    <name evidence="1" type="ORF">E4582_11200</name>
</gene>
<dbReference type="PANTHER" id="PTHR37886">
    <property type="entry name" value="S-ADENOSYL-L-METHIONINE-DEPENDENT METHYLTRANSFERASES SUPERFAMILY PROTEIN"/>
    <property type="match status" value="1"/>
</dbReference>
<comment type="caution">
    <text evidence="1">The sequence shown here is derived from an EMBL/GenBank/DDBJ whole genome shotgun (WGS) entry which is preliminary data.</text>
</comment>
<dbReference type="GO" id="GO:0032259">
    <property type="term" value="P:methylation"/>
    <property type="evidence" value="ECO:0007669"/>
    <property type="project" value="UniProtKB-KW"/>
</dbReference>
<evidence type="ECO:0000313" key="2">
    <source>
        <dbReference type="Proteomes" id="UP000298681"/>
    </source>
</evidence>
<organism evidence="1 2">
    <name type="scientific">Luteimonas yindakuii</name>
    <dbReference type="NCBI Taxonomy" id="2565782"/>
    <lineage>
        <taxon>Bacteria</taxon>
        <taxon>Pseudomonadati</taxon>
        <taxon>Pseudomonadota</taxon>
        <taxon>Gammaproteobacteria</taxon>
        <taxon>Lysobacterales</taxon>
        <taxon>Lysobacteraceae</taxon>
        <taxon>Luteimonas</taxon>
    </lineage>
</organism>
<keyword evidence="2" id="KW-1185">Reference proteome</keyword>
<dbReference type="EMBL" id="SPUH01000002">
    <property type="protein sequence ID" value="TKS52799.1"/>
    <property type="molecule type" value="Genomic_DNA"/>
</dbReference>
<dbReference type="RefSeq" id="WP_134674920.1">
    <property type="nucleotide sequence ID" value="NZ_SPUH01000002.1"/>
</dbReference>
<dbReference type="Gene3D" id="3.40.50.150">
    <property type="entry name" value="Vaccinia Virus protein VP39"/>
    <property type="match status" value="1"/>
</dbReference>
<dbReference type="PANTHER" id="PTHR37886:SF1">
    <property type="entry name" value="S-ADENOSYL-L-METHIONINE-DEPENDENT METHYLTRANSFERASES SUPERFAMILY PROTEIN"/>
    <property type="match status" value="1"/>
</dbReference>
<dbReference type="SUPFAM" id="SSF53335">
    <property type="entry name" value="S-adenosyl-L-methionine-dependent methyltransferases"/>
    <property type="match status" value="1"/>
</dbReference>
<protein>
    <submittedName>
        <fullName evidence="1">Class I SAM-dependent methyltransferase</fullName>
    </submittedName>
</protein>
<accession>A0A4Z1RFD9</accession>
<keyword evidence="1" id="KW-0489">Methyltransferase</keyword>
<dbReference type="Proteomes" id="UP000298681">
    <property type="component" value="Unassembled WGS sequence"/>
</dbReference>
<dbReference type="AlphaFoldDB" id="A0A4Z1RFD9"/>
<dbReference type="GO" id="GO:0008168">
    <property type="term" value="F:methyltransferase activity"/>
    <property type="evidence" value="ECO:0007669"/>
    <property type="project" value="UniProtKB-KW"/>
</dbReference>
<keyword evidence="1" id="KW-0808">Transferase</keyword>